<organism evidence="1 2">
    <name type="scientific">Acinetobacter bereziniae</name>
    <name type="common">Acinetobacter genomosp. 10</name>
    <dbReference type="NCBI Taxonomy" id="106648"/>
    <lineage>
        <taxon>Bacteria</taxon>
        <taxon>Pseudomonadati</taxon>
        <taxon>Pseudomonadota</taxon>
        <taxon>Gammaproteobacteria</taxon>
        <taxon>Moraxellales</taxon>
        <taxon>Moraxellaceae</taxon>
        <taxon>Acinetobacter</taxon>
    </lineage>
</organism>
<accession>A0A8I1A9W1</accession>
<gene>
    <name evidence="1" type="ORF">I9054_012225</name>
</gene>
<sequence>MAKTEVAIVTEHRAGVLIPVPLLATALILQGTFAVINADGYAISSADVGGLNQTCLGIWDHSAENTGVDGDVLGNVSRKKQFLVRNSTKNPVAQADLGKPVYIEDNQTISKTDDGGNLSLGGVFMGFDTQYEDCVWVEI</sequence>
<dbReference type="EMBL" id="CP092085">
    <property type="protein sequence ID" value="UUN96151.1"/>
    <property type="molecule type" value="Genomic_DNA"/>
</dbReference>
<protein>
    <submittedName>
        <fullName evidence="1">Uncharacterized protein</fullName>
    </submittedName>
</protein>
<evidence type="ECO:0000313" key="1">
    <source>
        <dbReference type="EMBL" id="UUN96151.1"/>
    </source>
</evidence>
<evidence type="ECO:0000313" key="2">
    <source>
        <dbReference type="Proteomes" id="UP000644140"/>
    </source>
</evidence>
<dbReference type="RefSeq" id="WP_151780573.1">
    <property type="nucleotide sequence ID" value="NZ_BKNL01000001.1"/>
</dbReference>
<dbReference type="Proteomes" id="UP000644140">
    <property type="component" value="Chromosome"/>
</dbReference>
<name>A0A8I1A9W1_ACIBZ</name>
<proteinExistence type="predicted"/>
<dbReference type="AlphaFoldDB" id="A0A8I1A9W1"/>
<reference evidence="1" key="1">
    <citation type="submission" date="2022-02" db="EMBL/GenBank/DDBJ databases">
        <title>Characterization of Tn125 harboring carbapenem-resistant Acinetobacter bereziniae clinical isolates.</title>
        <authorList>
            <person name="Wong N.-K."/>
            <person name="Pan Q."/>
        </authorList>
    </citation>
    <scope>NUCLEOTIDE SEQUENCE</scope>
    <source>
        <strain evidence="1">GD03393</strain>
    </source>
</reference>